<feature type="domain" description="Chromo" evidence="1">
    <location>
        <begin position="125"/>
        <end position="165"/>
    </location>
</feature>
<organism evidence="2 3">
    <name type="scientific">Aphanomyces euteiches</name>
    <dbReference type="NCBI Taxonomy" id="100861"/>
    <lineage>
        <taxon>Eukaryota</taxon>
        <taxon>Sar</taxon>
        <taxon>Stramenopiles</taxon>
        <taxon>Oomycota</taxon>
        <taxon>Saprolegniomycetes</taxon>
        <taxon>Saprolegniales</taxon>
        <taxon>Verrucalvaceae</taxon>
        <taxon>Aphanomyces</taxon>
    </lineage>
</organism>
<dbReference type="InterPro" id="IPR023780">
    <property type="entry name" value="Chromo_domain"/>
</dbReference>
<evidence type="ECO:0000313" key="2">
    <source>
        <dbReference type="EMBL" id="KAF0722455.1"/>
    </source>
</evidence>
<comment type="caution">
    <text evidence="2">The sequence shown here is derived from an EMBL/GenBank/DDBJ whole genome shotgun (WGS) entry which is preliminary data.</text>
</comment>
<protein>
    <recommendedName>
        <fullName evidence="1">Chromo domain-containing protein</fullName>
    </recommendedName>
</protein>
<accession>A0A6G0W8D2</accession>
<dbReference type="Gene3D" id="2.40.50.40">
    <property type="match status" value="1"/>
</dbReference>
<dbReference type="AlphaFoldDB" id="A0A6G0W8D2"/>
<proteinExistence type="predicted"/>
<dbReference type="EMBL" id="VJMJ01000333">
    <property type="protein sequence ID" value="KAF0722455.1"/>
    <property type="molecule type" value="Genomic_DNA"/>
</dbReference>
<gene>
    <name evidence="2" type="ORF">Ae201684_018399</name>
</gene>
<name>A0A6G0W8D2_9STRA</name>
<dbReference type="InterPro" id="IPR016197">
    <property type="entry name" value="Chromo-like_dom_sf"/>
</dbReference>
<dbReference type="CDD" id="cd00024">
    <property type="entry name" value="CD_CSD"/>
    <property type="match status" value="1"/>
</dbReference>
<reference evidence="2 3" key="1">
    <citation type="submission" date="2019-07" db="EMBL/GenBank/DDBJ databases">
        <title>Genomics analysis of Aphanomyces spp. identifies a new class of oomycete effector associated with host adaptation.</title>
        <authorList>
            <person name="Gaulin E."/>
        </authorList>
    </citation>
    <scope>NUCLEOTIDE SEQUENCE [LARGE SCALE GENOMIC DNA]</scope>
    <source>
        <strain evidence="2 3">ATCC 201684</strain>
    </source>
</reference>
<dbReference type="InterPro" id="IPR000953">
    <property type="entry name" value="Chromo/chromo_shadow_dom"/>
</dbReference>
<keyword evidence="3" id="KW-1185">Reference proteome</keyword>
<evidence type="ECO:0000259" key="1">
    <source>
        <dbReference type="PROSITE" id="PS50013"/>
    </source>
</evidence>
<evidence type="ECO:0000313" key="3">
    <source>
        <dbReference type="Proteomes" id="UP000481153"/>
    </source>
</evidence>
<dbReference type="Pfam" id="PF00385">
    <property type="entry name" value="Chromo"/>
    <property type="match status" value="1"/>
</dbReference>
<dbReference type="PROSITE" id="PS50013">
    <property type="entry name" value="CHROMO_2"/>
    <property type="match status" value="1"/>
</dbReference>
<dbReference type="VEuPathDB" id="FungiDB:AeMF1_018754"/>
<dbReference type="Proteomes" id="UP000481153">
    <property type="component" value="Unassembled WGS sequence"/>
</dbReference>
<sequence length="165" mass="18692">MSGRPAMSLYDSLMLPGELKSSTLALIQAKQRENTALVQSALEEMHKEMSSVNAAKRDKARKLRAQKRGVEMTQFVIGDFVLYQDVWYHLREKLPHASRLKFYADTDLNVTADILAHVAHNSEGYEVESIVDARISAKTKSFEVLIKWRDLEAAENSWEPADIIA</sequence>
<dbReference type="SUPFAM" id="SSF54160">
    <property type="entry name" value="Chromo domain-like"/>
    <property type="match status" value="1"/>
</dbReference>